<dbReference type="InterPro" id="IPR037721">
    <property type="entry name" value="Ferlin"/>
</dbReference>
<dbReference type="InterPro" id="IPR012968">
    <property type="entry name" value="FerIin_dom"/>
</dbReference>
<dbReference type="SMART" id="SM01202">
    <property type="entry name" value="FerI"/>
    <property type="match status" value="1"/>
</dbReference>
<dbReference type="GO" id="GO:0042981">
    <property type="term" value="P:regulation of apoptotic process"/>
    <property type="evidence" value="ECO:0007669"/>
    <property type="project" value="InterPro"/>
</dbReference>
<dbReference type="OrthoDB" id="10059618at2759"/>
<dbReference type="CDD" id="cd08336">
    <property type="entry name" value="DED_FADD"/>
    <property type="match status" value="1"/>
</dbReference>
<dbReference type="InterPro" id="IPR035892">
    <property type="entry name" value="C2_domain_sf"/>
</dbReference>
<gene>
    <name evidence="7" type="ORF">PACLA_8A025992</name>
</gene>
<keyword evidence="3" id="KW-0677">Repeat</keyword>
<evidence type="ECO:0000256" key="3">
    <source>
        <dbReference type="ARBA" id="ARBA00022737"/>
    </source>
</evidence>
<sequence>MPSRTSVPTPKTRVYCSLLVDLDKTFKKDDLYILKFTLKDVIPEGVLETLYRPLDVFSALEERGYLGPDNLDKLREYLGSVERPKLIEMVDQLEDADTEFPLKPRSENRLEEGGYSVSVKGGRHFDTSKGEFVEVRSGSNYGLTLANQNNHQCLFYVEIDGYEMFPNGFILGPRQNYTIERPLRVPKKFKFFEISDAPAGSGINRYRKDKNGLIQVKFCSERADMKITCVASGSEAQTISCSTNILDTRFLKLVSNVFGNAAVTVMITPCKPLGQRGVKLVDYGVRDGSRVNVSLGVTGGKDPVNSFPSNGSLNESCKITKRSMWNAGATTLEGDSDQKFGSGKKFAMDMSLAVTLTLRLVSRENQTPLPSTGNPTPLTKATRIPPPCDVGFVYDSKDHSLLRKWLVLTEPDDHETIKDQEQSATTQDETQDSGGTLAGYVKTSMVVLQPGATAPSLEDTGKNSDDDDIETNLLHSPGVALTPALFMLRVYRAEDLPQMDSAFVQNVKKTLRIRKHPKDLVDPYCVVNFAGIKATSETIYSSNNPTFNEILNVPFQFPSMCDKLKIQLVDWDRVTADDIIGTKYLPLSEISGNGGAGYLPCFGPCYINLYGSSREYSDLPNEYEELNAGNGEGVAYRGRVLVELDTKLNASCTAEKDAISQTDAVKVQPFMRRSKFRLLASFLEATMLSVHDSPIEFE</sequence>
<dbReference type="PANTHER" id="PTHR12546">
    <property type="entry name" value="FER-1-LIKE"/>
    <property type="match status" value="1"/>
</dbReference>
<evidence type="ECO:0000256" key="4">
    <source>
        <dbReference type="ARBA" id="ARBA00022989"/>
    </source>
</evidence>
<dbReference type="SMART" id="SM00239">
    <property type="entry name" value="C2"/>
    <property type="match status" value="1"/>
</dbReference>
<dbReference type="SMART" id="SM00031">
    <property type="entry name" value="DED"/>
    <property type="match status" value="1"/>
</dbReference>
<dbReference type="GO" id="GO:0061025">
    <property type="term" value="P:membrane fusion"/>
    <property type="evidence" value="ECO:0007669"/>
    <property type="project" value="TreeGrafter"/>
</dbReference>
<dbReference type="InterPro" id="IPR001875">
    <property type="entry name" value="DED_dom"/>
</dbReference>
<dbReference type="InterPro" id="IPR000008">
    <property type="entry name" value="C2_dom"/>
</dbReference>
<feature type="non-terminal residue" evidence="7">
    <location>
        <position position="698"/>
    </location>
</feature>
<organism evidence="7 8">
    <name type="scientific">Paramuricea clavata</name>
    <name type="common">Red gorgonian</name>
    <name type="synonym">Violescent sea-whip</name>
    <dbReference type="NCBI Taxonomy" id="317549"/>
    <lineage>
        <taxon>Eukaryota</taxon>
        <taxon>Metazoa</taxon>
        <taxon>Cnidaria</taxon>
        <taxon>Anthozoa</taxon>
        <taxon>Octocorallia</taxon>
        <taxon>Malacalcyonacea</taxon>
        <taxon>Plexauridae</taxon>
        <taxon>Paramuricea</taxon>
    </lineage>
</organism>
<dbReference type="Proteomes" id="UP001152795">
    <property type="component" value="Unassembled WGS sequence"/>
</dbReference>
<dbReference type="Gene3D" id="1.10.533.10">
    <property type="entry name" value="Death Domain, Fas"/>
    <property type="match status" value="1"/>
</dbReference>
<dbReference type="PROSITE" id="PS50168">
    <property type="entry name" value="DED"/>
    <property type="match status" value="1"/>
</dbReference>
<evidence type="ECO:0000313" key="8">
    <source>
        <dbReference type="Proteomes" id="UP001152795"/>
    </source>
</evidence>
<evidence type="ECO:0000256" key="5">
    <source>
        <dbReference type="ARBA" id="ARBA00023136"/>
    </source>
</evidence>
<evidence type="ECO:0000313" key="7">
    <source>
        <dbReference type="EMBL" id="CAB4031802.1"/>
    </source>
</evidence>
<dbReference type="Pfam" id="PF00168">
    <property type="entry name" value="C2"/>
    <property type="match status" value="1"/>
</dbReference>
<keyword evidence="5" id="KW-0472">Membrane</keyword>
<evidence type="ECO:0000256" key="2">
    <source>
        <dbReference type="ARBA" id="ARBA00022692"/>
    </source>
</evidence>
<feature type="compositionally biased region" description="Polar residues" evidence="6">
    <location>
        <begin position="422"/>
        <end position="434"/>
    </location>
</feature>
<dbReference type="Pfam" id="PF01335">
    <property type="entry name" value="DED"/>
    <property type="match status" value="1"/>
</dbReference>
<feature type="region of interest" description="Disordered" evidence="6">
    <location>
        <begin position="414"/>
        <end position="436"/>
    </location>
</feature>
<dbReference type="PANTHER" id="PTHR12546:SF33">
    <property type="entry name" value="SPERM VESICLE FUSION PROTEIN FER-1"/>
    <property type="match status" value="1"/>
</dbReference>
<dbReference type="SUPFAM" id="SSF47986">
    <property type="entry name" value="DEATH domain"/>
    <property type="match status" value="1"/>
</dbReference>
<keyword evidence="4" id="KW-1133">Transmembrane helix</keyword>
<reference evidence="7" key="1">
    <citation type="submission" date="2020-04" db="EMBL/GenBank/DDBJ databases">
        <authorList>
            <person name="Alioto T."/>
            <person name="Alioto T."/>
            <person name="Gomez Garrido J."/>
        </authorList>
    </citation>
    <scope>NUCLEOTIDE SEQUENCE</scope>
    <source>
        <strain evidence="7">A484AB</strain>
    </source>
</reference>
<dbReference type="InterPro" id="IPR037722">
    <property type="entry name" value="C2C_Ferlin"/>
</dbReference>
<dbReference type="AlphaFoldDB" id="A0A6S7KZP9"/>
<keyword evidence="2" id="KW-0812">Transmembrane</keyword>
<dbReference type="GO" id="GO:0007009">
    <property type="term" value="P:plasma membrane organization"/>
    <property type="evidence" value="ECO:0007669"/>
    <property type="project" value="TreeGrafter"/>
</dbReference>
<evidence type="ECO:0000256" key="6">
    <source>
        <dbReference type="SAM" id="MobiDB-lite"/>
    </source>
</evidence>
<comment type="subcellular location">
    <subcellularLocation>
        <location evidence="1">Membrane</location>
        <topology evidence="1">Single-pass membrane protein</topology>
    </subcellularLocation>
</comment>
<dbReference type="SUPFAM" id="SSF49562">
    <property type="entry name" value="C2 domain (Calcium/lipid-binding domain, CaLB)"/>
    <property type="match status" value="1"/>
</dbReference>
<dbReference type="EMBL" id="CACRXK020017906">
    <property type="protein sequence ID" value="CAB4031802.1"/>
    <property type="molecule type" value="Genomic_DNA"/>
</dbReference>
<dbReference type="GO" id="GO:0016020">
    <property type="term" value="C:membrane"/>
    <property type="evidence" value="ECO:0007669"/>
    <property type="project" value="UniProtKB-SubCell"/>
</dbReference>
<dbReference type="InterPro" id="IPR011029">
    <property type="entry name" value="DEATH-like_dom_sf"/>
</dbReference>
<protein>
    <submittedName>
        <fullName evidence="7">Myoferlin-like isoform X2</fullName>
    </submittedName>
</protein>
<accession>A0A6S7KZP9</accession>
<dbReference type="CDD" id="cd04018">
    <property type="entry name" value="C2C_Ferlin"/>
    <property type="match status" value="1"/>
</dbReference>
<dbReference type="PROSITE" id="PS50004">
    <property type="entry name" value="C2"/>
    <property type="match status" value="1"/>
</dbReference>
<evidence type="ECO:0000256" key="1">
    <source>
        <dbReference type="ARBA" id="ARBA00004167"/>
    </source>
</evidence>
<dbReference type="Gene3D" id="2.60.40.150">
    <property type="entry name" value="C2 domain"/>
    <property type="match status" value="1"/>
</dbReference>
<comment type="caution">
    <text evidence="7">The sequence shown here is derived from an EMBL/GenBank/DDBJ whole genome shotgun (WGS) entry which is preliminary data.</text>
</comment>
<dbReference type="Pfam" id="PF08151">
    <property type="entry name" value="FerI"/>
    <property type="match status" value="1"/>
</dbReference>
<proteinExistence type="predicted"/>
<name>A0A6S7KZP9_PARCT</name>
<keyword evidence="8" id="KW-1185">Reference proteome</keyword>